<dbReference type="InterPro" id="IPR036735">
    <property type="entry name" value="NGN_dom_sf"/>
</dbReference>
<dbReference type="CDD" id="cd08000">
    <property type="entry name" value="NGN"/>
    <property type="match status" value="1"/>
</dbReference>
<dbReference type="PANTHER" id="PTHR30265:SF4">
    <property type="entry name" value="KOW MOTIF FAMILY PROTEIN, EXPRESSED"/>
    <property type="match status" value="1"/>
</dbReference>
<evidence type="ECO:0000313" key="8">
    <source>
        <dbReference type="Proteomes" id="UP000001572"/>
    </source>
</evidence>
<evidence type="ECO:0000256" key="2">
    <source>
        <dbReference type="ARBA" id="ARBA00023015"/>
    </source>
</evidence>
<gene>
    <name evidence="5" type="ordered locus">Amet_0414</name>
    <name evidence="6" type="ordered locus">Amet_1951</name>
    <name evidence="7" type="ordered locus">Amet_4367</name>
</gene>
<dbReference type="KEGG" id="amt:Amet_0414"/>
<dbReference type="Pfam" id="PF02357">
    <property type="entry name" value="NusG"/>
    <property type="match status" value="1"/>
</dbReference>
<dbReference type="eggNOG" id="COG0250">
    <property type="taxonomic scope" value="Bacteria"/>
</dbReference>
<protein>
    <submittedName>
        <fullName evidence="5">NusG antitermination factor</fullName>
    </submittedName>
</protein>
<dbReference type="HOGENOM" id="CLU_067287_2_2_9"/>
<name>A6TKC4_ALKMQ</name>
<sequence length="162" mass="18419">MHVKSNEEMKAKKLVEKEIEDIKVIVPQRIIPEKRQGETRHVKKILFTGYLFLNVELDVDTYYKLKRIPSIHRFLGLEKPEAIPLEEMQRVLRLCNQGELIGLSKVIVKEGNKVQVVSGPLLGMEGHIIKVDKRKGRAKVCLSVLGDAKTVDLGIEIIKVSE</sequence>
<dbReference type="KEGG" id="amt:Amet_4367"/>
<dbReference type="SUPFAM" id="SSF50104">
    <property type="entry name" value="Translation proteins SH3-like domain"/>
    <property type="match status" value="1"/>
</dbReference>
<dbReference type="InterPro" id="IPR043425">
    <property type="entry name" value="NusG-like"/>
</dbReference>
<dbReference type="Gene3D" id="3.30.70.940">
    <property type="entry name" value="NusG, N-terminal domain"/>
    <property type="match status" value="1"/>
</dbReference>
<keyword evidence="2" id="KW-0805">Transcription regulation</keyword>
<dbReference type="GO" id="GO:0006354">
    <property type="term" value="P:DNA-templated transcription elongation"/>
    <property type="evidence" value="ECO:0007669"/>
    <property type="project" value="InterPro"/>
</dbReference>
<organism evidence="5 8">
    <name type="scientific">Alkaliphilus metalliredigens (strain QYMF)</name>
    <dbReference type="NCBI Taxonomy" id="293826"/>
    <lineage>
        <taxon>Bacteria</taxon>
        <taxon>Bacillati</taxon>
        <taxon>Bacillota</taxon>
        <taxon>Clostridia</taxon>
        <taxon>Peptostreptococcales</taxon>
        <taxon>Natronincolaceae</taxon>
        <taxon>Alkaliphilus</taxon>
    </lineage>
</organism>
<dbReference type="GO" id="GO:0031564">
    <property type="term" value="P:transcription antitermination"/>
    <property type="evidence" value="ECO:0007669"/>
    <property type="project" value="UniProtKB-KW"/>
</dbReference>
<dbReference type="KEGG" id="amt:Amet_1951"/>
<evidence type="ECO:0000256" key="1">
    <source>
        <dbReference type="ARBA" id="ARBA00022814"/>
    </source>
</evidence>
<dbReference type="SMART" id="SM00738">
    <property type="entry name" value="NGN"/>
    <property type="match status" value="1"/>
</dbReference>
<dbReference type="OrthoDB" id="1681764at2"/>
<evidence type="ECO:0000256" key="3">
    <source>
        <dbReference type="ARBA" id="ARBA00023163"/>
    </source>
</evidence>
<dbReference type="EMBL" id="CP000724">
    <property type="protein sequence ID" value="ABR46642.1"/>
    <property type="molecule type" value="Genomic_DNA"/>
</dbReference>
<keyword evidence="3" id="KW-0804">Transcription</keyword>
<accession>A6TKC4</accession>
<dbReference type="STRING" id="293826.Amet_0414"/>
<evidence type="ECO:0000313" key="6">
    <source>
        <dbReference type="EMBL" id="ABR48114.1"/>
    </source>
</evidence>
<dbReference type="SUPFAM" id="SSF82679">
    <property type="entry name" value="N-utilization substance G protein NusG, N-terminal domain"/>
    <property type="match status" value="1"/>
</dbReference>
<dbReference type="InterPro" id="IPR014722">
    <property type="entry name" value="Rib_uL2_dom2"/>
</dbReference>
<keyword evidence="8" id="KW-1185">Reference proteome</keyword>
<proteinExistence type="predicted"/>
<feature type="domain" description="NusG-like N-terminal" evidence="4">
    <location>
        <begin position="2"/>
        <end position="95"/>
    </location>
</feature>
<dbReference type="Proteomes" id="UP000001572">
    <property type="component" value="Chromosome"/>
</dbReference>
<dbReference type="AlphaFoldDB" id="A6TKC4"/>
<evidence type="ECO:0000259" key="4">
    <source>
        <dbReference type="SMART" id="SM00738"/>
    </source>
</evidence>
<dbReference type="InterPro" id="IPR008991">
    <property type="entry name" value="Translation_prot_SH3-like_sf"/>
</dbReference>
<dbReference type="CDD" id="cd06091">
    <property type="entry name" value="KOW_NusG"/>
    <property type="match status" value="1"/>
</dbReference>
<dbReference type="InterPro" id="IPR006645">
    <property type="entry name" value="NGN-like_dom"/>
</dbReference>
<dbReference type="EMBL" id="CP000724">
    <property type="protein sequence ID" value="ABR50441.1"/>
    <property type="molecule type" value="Genomic_DNA"/>
</dbReference>
<reference evidence="5" key="1">
    <citation type="submission" date="2007-06" db="EMBL/GenBank/DDBJ databases">
        <title>Complete sequence of Alkaliphilus metalliredigens QYMF.</title>
        <authorList>
            <consortium name="US DOE Joint Genome Institute"/>
            <person name="Copeland A."/>
            <person name="Lucas S."/>
            <person name="Lapidus A."/>
            <person name="Barry K."/>
            <person name="Detter J.C."/>
            <person name="Glavina del Rio T."/>
            <person name="Hammon N."/>
            <person name="Israni S."/>
            <person name="Dalin E."/>
            <person name="Tice H."/>
            <person name="Pitluck S."/>
            <person name="Chertkov O."/>
            <person name="Brettin T."/>
            <person name="Bruce D."/>
            <person name="Han C."/>
            <person name="Schmutz J."/>
            <person name="Larimer F."/>
            <person name="Land M."/>
            <person name="Hauser L."/>
            <person name="Kyrpides N."/>
            <person name="Mikhailova N."/>
            <person name="Ye Q."/>
            <person name="Zhou J."/>
            <person name="Fields M."/>
            <person name="Richardson P."/>
        </authorList>
    </citation>
    <scope>NUCLEOTIDE SEQUENCE</scope>
    <source>
        <strain evidence="5">QYMF</strain>
    </source>
</reference>
<dbReference type="PANTHER" id="PTHR30265">
    <property type="entry name" value="RHO-INTERACTING TRANSCRIPTION TERMINATION FACTOR NUSG"/>
    <property type="match status" value="1"/>
</dbReference>
<dbReference type="EMBL" id="CP000724">
    <property type="protein sequence ID" value="ABR48114.1"/>
    <property type="molecule type" value="Genomic_DNA"/>
</dbReference>
<reference evidence="8" key="2">
    <citation type="journal article" date="2016" name="Genome Announc.">
        <title>Complete genome sequence of Alkaliphilus metalliredigens strain QYMF, an alkaliphilic and metal-reducing bacterium isolated from borax-contaminated leachate ponds.</title>
        <authorList>
            <person name="Hwang C."/>
            <person name="Copeland A."/>
            <person name="Lucas S."/>
            <person name="Lapidus A."/>
            <person name="Barry K."/>
            <person name="Detter J.C."/>
            <person name="Glavina Del Rio T."/>
            <person name="Hammon N."/>
            <person name="Israni S."/>
            <person name="Dalin E."/>
            <person name="Tice H."/>
            <person name="Pitluck S."/>
            <person name="Chertkov O."/>
            <person name="Brettin T."/>
            <person name="Bruce D."/>
            <person name="Han C."/>
            <person name="Schmutz J."/>
            <person name="Larimer F."/>
            <person name="Land M.L."/>
            <person name="Hauser L."/>
            <person name="Kyrpides N."/>
            <person name="Mikhailova N."/>
            <person name="Ye Q."/>
            <person name="Zhou J."/>
            <person name="Richardson P."/>
            <person name="Fields M.W."/>
        </authorList>
    </citation>
    <scope>NUCLEOTIDE SEQUENCE [LARGE SCALE GENOMIC DNA]</scope>
    <source>
        <strain evidence="8">QYMF</strain>
    </source>
</reference>
<dbReference type="NCBIfam" id="NF033641">
    <property type="entry name" value="antiterm_LoaP"/>
    <property type="match status" value="1"/>
</dbReference>
<dbReference type="InterPro" id="IPR047663">
    <property type="entry name" value="Transcription_antiterm_LoaP"/>
</dbReference>
<dbReference type="Gene3D" id="2.30.30.30">
    <property type="match status" value="1"/>
</dbReference>
<evidence type="ECO:0000313" key="7">
    <source>
        <dbReference type="EMBL" id="ABR50441.1"/>
    </source>
</evidence>
<keyword evidence="1" id="KW-0889">Transcription antitermination</keyword>
<evidence type="ECO:0000313" key="5">
    <source>
        <dbReference type="EMBL" id="ABR46642.1"/>
    </source>
</evidence>